<keyword evidence="2" id="KW-1185">Reference proteome</keyword>
<proteinExistence type="predicted"/>
<accession>A0ACB9M4R6</accession>
<protein>
    <submittedName>
        <fullName evidence="1">Uncharacterized protein</fullName>
    </submittedName>
</protein>
<dbReference type="Proteomes" id="UP001057402">
    <property type="component" value="Chromosome 10"/>
</dbReference>
<name>A0ACB9M4R6_9MYRT</name>
<organism evidence="1 2">
    <name type="scientific">Melastoma candidum</name>
    <dbReference type="NCBI Taxonomy" id="119954"/>
    <lineage>
        <taxon>Eukaryota</taxon>
        <taxon>Viridiplantae</taxon>
        <taxon>Streptophyta</taxon>
        <taxon>Embryophyta</taxon>
        <taxon>Tracheophyta</taxon>
        <taxon>Spermatophyta</taxon>
        <taxon>Magnoliopsida</taxon>
        <taxon>eudicotyledons</taxon>
        <taxon>Gunneridae</taxon>
        <taxon>Pentapetalae</taxon>
        <taxon>rosids</taxon>
        <taxon>malvids</taxon>
        <taxon>Myrtales</taxon>
        <taxon>Melastomataceae</taxon>
        <taxon>Melastomatoideae</taxon>
        <taxon>Melastomateae</taxon>
        <taxon>Melastoma</taxon>
    </lineage>
</organism>
<evidence type="ECO:0000313" key="2">
    <source>
        <dbReference type="Proteomes" id="UP001057402"/>
    </source>
</evidence>
<sequence length="103" mass="10530">MNLIQERVGAAAEGETIIGEASAGATVGEDQGCLMMDVGLGLLKDEGLGLKVEDGLELEVGGNDLKDESAKQGELEGSKKGRKKIGNGIPVFPTESADNATGE</sequence>
<dbReference type="EMBL" id="CM042889">
    <property type="protein sequence ID" value="KAI4319152.1"/>
    <property type="molecule type" value="Genomic_DNA"/>
</dbReference>
<comment type="caution">
    <text evidence="1">The sequence shown here is derived from an EMBL/GenBank/DDBJ whole genome shotgun (WGS) entry which is preliminary data.</text>
</comment>
<gene>
    <name evidence="1" type="ORF">MLD38_032786</name>
</gene>
<evidence type="ECO:0000313" key="1">
    <source>
        <dbReference type="EMBL" id="KAI4319152.1"/>
    </source>
</evidence>
<reference evidence="2" key="1">
    <citation type="journal article" date="2023" name="Front. Plant Sci.">
        <title>Chromosomal-level genome assembly of Melastoma candidum provides insights into trichome evolution.</title>
        <authorList>
            <person name="Zhong Y."/>
            <person name="Wu W."/>
            <person name="Sun C."/>
            <person name="Zou P."/>
            <person name="Liu Y."/>
            <person name="Dai S."/>
            <person name="Zhou R."/>
        </authorList>
    </citation>
    <scope>NUCLEOTIDE SEQUENCE [LARGE SCALE GENOMIC DNA]</scope>
</reference>